<evidence type="ECO:0000259" key="1">
    <source>
        <dbReference type="Pfam" id="PF14534"/>
    </source>
</evidence>
<dbReference type="InterPro" id="IPR011944">
    <property type="entry name" value="Steroid_delta5-4_isomerase"/>
</dbReference>
<dbReference type="EMBL" id="JAGSNF010000003">
    <property type="protein sequence ID" value="MBR7742144.1"/>
    <property type="molecule type" value="Genomic_DNA"/>
</dbReference>
<reference evidence="2" key="1">
    <citation type="submission" date="2021-04" db="EMBL/GenBank/DDBJ databases">
        <title>Phycicoccus avicenniae sp. nov., a novel endophytic actinomycetes isolated from branch of Avicennia mariana.</title>
        <authorList>
            <person name="Tuo L."/>
        </authorList>
    </citation>
    <scope>NUCLEOTIDE SEQUENCE</scope>
    <source>
        <strain evidence="2">BSK3Z-2</strain>
    </source>
</reference>
<feature type="domain" description="DUF4440" evidence="1">
    <location>
        <begin position="9"/>
        <end position="124"/>
    </location>
</feature>
<dbReference type="Pfam" id="PF14534">
    <property type="entry name" value="DUF4440"/>
    <property type="match status" value="1"/>
</dbReference>
<organism evidence="2 3">
    <name type="scientific">Phycicoccus avicenniae</name>
    <dbReference type="NCBI Taxonomy" id="2828860"/>
    <lineage>
        <taxon>Bacteria</taxon>
        <taxon>Bacillati</taxon>
        <taxon>Actinomycetota</taxon>
        <taxon>Actinomycetes</taxon>
        <taxon>Micrococcales</taxon>
        <taxon>Intrasporangiaceae</taxon>
        <taxon>Phycicoccus</taxon>
    </lineage>
</organism>
<name>A0A941HZG5_9MICO</name>
<dbReference type="SUPFAM" id="SSF54427">
    <property type="entry name" value="NTF2-like"/>
    <property type="match status" value="1"/>
</dbReference>
<proteinExistence type="predicted"/>
<evidence type="ECO:0000313" key="3">
    <source>
        <dbReference type="Proteomes" id="UP000677016"/>
    </source>
</evidence>
<evidence type="ECO:0000313" key="2">
    <source>
        <dbReference type="EMBL" id="MBR7742144.1"/>
    </source>
</evidence>
<comment type="caution">
    <text evidence="2">The sequence shown here is derived from an EMBL/GenBank/DDBJ whole genome shotgun (WGS) entry which is preliminary data.</text>
</comment>
<dbReference type="InterPro" id="IPR027843">
    <property type="entry name" value="DUF4440"/>
</dbReference>
<gene>
    <name evidence="2" type="ORF">KC207_02405</name>
</gene>
<sequence>MTDALAVGRAIEAAYDRAWAAADVGDLLGCLTPDVLLVSPRGDVARGHDEVRAVFEGLFAGWAAGTVHTSTVLRVEPVADDVLVLDGAARLTGVGPDGPGVDADGVVEHGYTEVLVRRGDRWLIGHVRAYGLPR</sequence>
<accession>A0A941HZG5</accession>
<dbReference type="AlphaFoldDB" id="A0A941HZG5"/>
<keyword evidence="3" id="KW-1185">Reference proteome</keyword>
<dbReference type="NCBIfam" id="TIGR02246">
    <property type="entry name" value="SgcJ/EcaC family oxidoreductase"/>
    <property type="match status" value="1"/>
</dbReference>
<protein>
    <submittedName>
        <fullName evidence="2">SgcJ/EcaC family oxidoreductase</fullName>
    </submittedName>
</protein>
<dbReference type="RefSeq" id="WP_211601308.1">
    <property type="nucleotide sequence ID" value="NZ_JAGSNF010000003.1"/>
</dbReference>
<dbReference type="Proteomes" id="UP000677016">
    <property type="component" value="Unassembled WGS sequence"/>
</dbReference>
<dbReference type="InterPro" id="IPR032710">
    <property type="entry name" value="NTF2-like_dom_sf"/>
</dbReference>
<dbReference type="Gene3D" id="3.10.450.50">
    <property type="match status" value="1"/>
</dbReference>